<keyword evidence="2" id="KW-1185">Reference proteome</keyword>
<name>A0ABR9IU69_RHIVS</name>
<gene>
    <name evidence="1" type="ORF">H4W29_003914</name>
</gene>
<evidence type="ECO:0000313" key="2">
    <source>
        <dbReference type="Proteomes" id="UP000620262"/>
    </source>
</evidence>
<accession>A0ABR9IU69</accession>
<organism evidence="1 2">
    <name type="scientific">Rhizobium viscosum</name>
    <name type="common">Arthrobacter viscosus</name>
    <dbReference type="NCBI Taxonomy" id="1673"/>
    <lineage>
        <taxon>Bacteria</taxon>
        <taxon>Pseudomonadati</taxon>
        <taxon>Pseudomonadota</taxon>
        <taxon>Alphaproteobacteria</taxon>
        <taxon>Hyphomicrobiales</taxon>
        <taxon>Rhizobiaceae</taxon>
        <taxon>Rhizobium/Agrobacterium group</taxon>
        <taxon>Rhizobium</taxon>
    </lineage>
</organism>
<evidence type="ECO:0000313" key="1">
    <source>
        <dbReference type="EMBL" id="MBE1506733.1"/>
    </source>
</evidence>
<dbReference type="RefSeq" id="WP_192730391.1">
    <property type="nucleotide sequence ID" value="NZ_BAAAVL010000019.1"/>
</dbReference>
<protein>
    <submittedName>
        <fullName evidence="1">Uncharacterized protein</fullName>
    </submittedName>
</protein>
<sequence>MSSESTRLTSEAMTLSAAAVLNSLISVLGNKGLLSTEEEREVYRAAAEMIDEASGEDEDGTYELARELIELRLADT</sequence>
<dbReference type="Proteomes" id="UP000620262">
    <property type="component" value="Unassembled WGS sequence"/>
</dbReference>
<proteinExistence type="predicted"/>
<comment type="caution">
    <text evidence="1">The sequence shown here is derived from an EMBL/GenBank/DDBJ whole genome shotgun (WGS) entry which is preliminary data.</text>
</comment>
<dbReference type="EMBL" id="JADBEC010000001">
    <property type="protein sequence ID" value="MBE1506733.1"/>
    <property type="molecule type" value="Genomic_DNA"/>
</dbReference>
<reference evidence="1 2" key="1">
    <citation type="submission" date="2020-10" db="EMBL/GenBank/DDBJ databases">
        <title>Sequencing the genomes of 1000 actinobacteria strains.</title>
        <authorList>
            <person name="Klenk H.-P."/>
        </authorList>
    </citation>
    <scope>NUCLEOTIDE SEQUENCE [LARGE SCALE GENOMIC DNA]</scope>
    <source>
        <strain evidence="1 2">DSM 7307</strain>
    </source>
</reference>